<protein>
    <submittedName>
        <fullName evidence="1">Uncharacterized protein</fullName>
    </submittedName>
</protein>
<dbReference type="InParanoid" id="A0A1C7N510"/>
<evidence type="ECO:0000313" key="2">
    <source>
        <dbReference type="Proteomes" id="UP000093000"/>
    </source>
</evidence>
<accession>A0A1C7N510</accession>
<reference evidence="1 2" key="1">
    <citation type="submission" date="2016-03" db="EMBL/GenBank/DDBJ databases">
        <title>Choanephora cucurbitarum.</title>
        <authorList>
            <person name="Min B."/>
            <person name="Park H."/>
            <person name="Park J.-H."/>
            <person name="Shin H.-D."/>
            <person name="Choi I.-G."/>
        </authorList>
    </citation>
    <scope>NUCLEOTIDE SEQUENCE [LARGE SCALE GENOMIC DNA]</scope>
    <source>
        <strain evidence="1 2">KUS-F28377</strain>
    </source>
</reference>
<dbReference type="Proteomes" id="UP000093000">
    <property type="component" value="Unassembled WGS sequence"/>
</dbReference>
<sequence>MAQQYSLQSKFGRESEFQNNMCLKKKEKGEELKDFDGWLFNMFGTPDSPSTLKKRAIGYEHAQD</sequence>
<evidence type="ECO:0000313" key="1">
    <source>
        <dbReference type="EMBL" id="OBZ83736.1"/>
    </source>
</evidence>
<comment type="caution">
    <text evidence="1">The sequence shown here is derived from an EMBL/GenBank/DDBJ whole genome shotgun (WGS) entry which is preliminary data.</text>
</comment>
<name>A0A1C7N510_9FUNG</name>
<dbReference type="EMBL" id="LUGH01000612">
    <property type="protein sequence ID" value="OBZ83736.1"/>
    <property type="molecule type" value="Genomic_DNA"/>
</dbReference>
<organism evidence="1 2">
    <name type="scientific">Choanephora cucurbitarum</name>
    <dbReference type="NCBI Taxonomy" id="101091"/>
    <lineage>
        <taxon>Eukaryota</taxon>
        <taxon>Fungi</taxon>
        <taxon>Fungi incertae sedis</taxon>
        <taxon>Mucoromycota</taxon>
        <taxon>Mucoromycotina</taxon>
        <taxon>Mucoromycetes</taxon>
        <taxon>Mucorales</taxon>
        <taxon>Mucorineae</taxon>
        <taxon>Choanephoraceae</taxon>
        <taxon>Choanephoroideae</taxon>
        <taxon>Choanephora</taxon>
    </lineage>
</organism>
<dbReference type="AlphaFoldDB" id="A0A1C7N510"/>
<keyword evidence="2" id="KW-1185">Reference proteome</keyword>
<proteinExistence type="predicted"/>
<gene>
    <name evidence="1" type="ORF">A0J61_08214</name>
</gene>